<feature type="transmembrane region" description="Helical" evidence="1">
    <location>
        <begin position="238"/>
        <end position="255"/>
    </location>
</feature>
<reference evidence="2" key="2">
    <citation type="journal article" date="2019" name="Mol. Phylogenet. Evol.">
        <title>Reassessment of the classification of bryopsidales (chlorophyta) based on chloroplast phylogenomic analyses.</title>
        <authorList>
            <person name="Cremen M.C."/>
            <person name="Leliaert F."/>
            <person name="West J."/>
            <person name="Lam D.W."/>
            <person name="Shimada S."/>
            <person name="Lopez-Bautista J.M."/>
            <person name="Verbruggen H."/>
        </authorList>
    </citation>
    <scope>NUCLEOTIDE SEQUENCE</scope>
</reference>
<dbReference type="RefSeq" id="YP_009519500.1">
    <property type="nucleotide sequence ID" value="NC_039526.1"/>
</dbReference>
<evidence type="ECO:0000313" key="2">
    <source>
        <dbReference type="EMBL" id="AYC65468.1"/>
    </source>
</evidence>
<accession>A0A386B1A4</accession>
<proteinExistence type="predicted"/>
<organism evidence="2">
    <name type="scientific">Rhipiliopsis peltata</name>
    <dbReference type="NCBI Taxonomy" id="2320810"/>
    <lineage>
        <taxon>Eukaryota</taxon>
        <taxon>Viridiplantae</taxon>
        <taxon>Chlorophyta</taxon>
        <taxon>core chlorophytes</taxon>
        <taxon>Ulvophyceae</taxon>
        <taxon>TCBD clade</taxon>
        <taxon>Bryopsidales</taxon>
        <taxon>Halimedineae</taxon>
        <taxon>Halimedaceae</taxon>
        <taxon>Rhipiliopsideae</taxon>
        <taxon>Rhipiliopsis</taxon>
    </lineage>
</organism>
<name>A0A386B1A4_9CHLO</name>
<dbReference type="AlphaFoldDB" id="A0A386B1A4"/>
<keyword evidence="1" id="KW-0472">Membrane</keyword>
<reference evidence="2" key="1">
    <citation type="submission" date="2018-07" db="EMBL/GenBank/DDBJ databases">
        <authorList>
            <person name="Quirk P.G."/>
            <person name="Krulwich T.A."/>
        </authorList>
    </citation>
    <scope>NUCLEOTIDE SEQUENCE</scope>
</reference>
<keyword evidence="1" id="KW-0812">Transmembrane</keyword>
<sequence>MKKDIVDVYRNIQSRLNPPTLPIIESVQTDFAMKDRFHWYFKYYWLPKWEPLCVEHQIHPLLFQYYMELTLLDPDVLIRMRDEGIGNQYDFSSILTKAGVIHTKAYPTKLSFAEYEKKANLVWCKTEIMDRYVRDCFVVGKDFSRGVHREREQALLENPANTQFIKEHYANFKGRISETYNSLVKNYCTERGIPDPLIPEKQIEKKEKRQRRTLVTVQSTHSSGWGSRYSFSQIPKNPWTWVLIGVTYLFFSRFFRLPRKKTTQNDPFKNVTELCQQLRLPDSGRFET</sequence>
<dbReference type="GeneID" id="38279396"/>
<keyword evidence="1" id="KW-1133">Transmembrane helix</keyword>
<dbReference type="EMBL" id="MH591110">
    <property type="protein sequence ID" value="AYC65468.1"/>
    <property type="molecule type" value="Genomic_DNA"/>
</dbReference>
<evidence type="ECO:0000256" key="1">
    <source>
        <dbReference type="SAM" id="Phobius"/>
    </source>
</evidence>
<gene>
    <name evidence="2" type="primary">orf288</name>
</gene>
<geneLocation type="chloroplast" evidence="2"/>
<keyword evidence="2" id="KW-0934">Plastid</keyword>
<protein>
    <submittedName>
        <fullName evidence="2">Uncharacterized protein</fullName>
    </submittedName>
</protein>
<keyword evidence="2" id="KW-0150">Chloroplast</keyword>